<evidence type="ECO:0000313" key="2">
    <source>
        <dbReference type="EMBL" id="PSR84392.1"/>
    </source>
</evidence>
<keyword evidence="3" id="KW-1185">Reference proteome</keyword>
<proteinExistence type="predicted"/>
<dbReference type="AlphaFoldDB" id="A0A2T3A7S3"/>
<gene>
    <name evidence="2" type="ORF">BD289DRAFT_434290</name>
</gene>
<evidence type="ECO:0000256" key="1">
    <source>
        <dbReference type="ARBA" id="ARBA00011353"/>
    </source>
</evidence>
<accession>A0A2T3A7S3</accession>
<reference evidence="2 3" key="1">
    <citation type="journal article" date="2018" name="Mycol. Prog.">
        <title>Coniella lustricola, a new species from submerged detritus.</title>
        <authorList>
            <person name="Raudabaugh D.B."/>
            <person name="Iturriaga T."/>
            <person name="Carver A."/>
            <person name="Mondo S."/>
            <person name="Pangilinan J."/>
            <person name="Lipzen A."/>
            <person name="He G."/>
            <person name="Amirebrahimi M."/>
            <person name="Grigoriev I.V."/>
            <person name="Miller A.N."/>
        </authorList>
    </citation>
    <scope>NUCLEOTIDE SEQUENCE [LARGE SCALE GENOMIC DNA]</scope>
    <source>
        <strain evidence="2 3">B22-T-1</strain>
    </source>
</reference>
<name>A0A2T3A7S3_9PEZI</name>
<dbReference type="InterPro" id="IPR016197">
    <property type="entry name" value="Chromo-like_dom_sf"/>
</dbReference>
<comment type="subunit">
    <text evidence="1">Component of the NuA4 histone acetyltransferase complex.</text>
</comment>
<protein>
    <recommendedName>
        <fullName evidence="4">Chromo domain-containing protein</fullName>
    </recommendedName>
</protein>
<dbReference type="CDD" id="cd00024">
    <property type="entry name" value="CD_CSD"/>
    <property type="match status" value="1"/>
</dbReference>
<dbReference type="EMBL" id="KZ678444">
    <property type="protein sequence ID" value="PSR84392.1"/>
    <property type="molecule type" value="Genomic_DNA"/>
</dbReference>
<dbReference type="Proteomes" id="UP000241462">
    <property type="component" value="Unassembled WGS sequence"/>
</dbReference>
<dbReference type="InParanoid" id="A0A2T3A7S3"/>
<dbReference type="OrthoDB" id="4845854at2759"/>
<dbReference type="SUPFAM" id="SSF54160">
    <property type="entry name" value="Chromo domain-like"/>
    <property type="match status" value="1"/>
</dbReference>
<sequence length="208" mass="23398">MTSLNFYHYDPRAECFRLDEGYSCDHNATSAVEQHLFSSHCATCTCLSHLQSQSLSAWAQQCYALLSALGLGMSRGCRDSDQGEQRQPIAHISAQHGIHCSNSLNNEDCSETAVVTTDCQSLAASAESSGVESFTTAIDVAALQSESWLKADSPLHLNFHVPEREWAVRKIKEKAVIDNEVFYKVAWECTWEPESNVKHLREWIERWK</sequence>
<evidence type="ECO:0000313" key="3">
    <source>
        <dbReference type="Proteomes" id="UP000241462"/>
    </source>
</evidence>
<evidence type="ECO:0008006" key="4">
    <source>
        <dbReference type="Google" id="ProtNLM"/>
    </source>
</evidence>
<organism evidence="2 3">
    <name type="scientific">Coniella lustricola</name>
    <dbReference type="NCBI Taxonomy" id="2025994"/>
    <lineage>
        <taxon>Eukaryota</taxon>
        <taxon>Fungi</taxon>
        <taxon>Dikarya</taxon>
        <taxon>Ascomycota</taxon>
        <taxon>Pezizomycotina</taxon>
        <taxon>Sordariomycetes</taxon>
        <taxon>Sordariomycetidae</taxon>
        <taxon>Diaporthales</taxon>
        <taxon>Schizoparmaceae</taxon>
        <taxon>Coniella</taxon>
    </lineage>
</organism>